<evidence type="ECO:0000313" key="1">
    <source>
        <dbReference type="EMBL" id="GHD62821.1"/>
    </source>
</evidence>
<organism evidence="1 2">
    <name type="scientific">Jeongeupia chitinilytica</name>
    <dbReference type="NCBI Taxonomy" id="1041641"/>
    <lineage>
        <taxon>Bacteria</taxon>
        <taxon>Pseudomonadati</taxon>
        <taxon>Pseudomonadota</taxon>
        <taxon>Betaproteobacteria</taxon>
        <taxon>Neisseriales</taxon>
        <taxon>Chitinibacteraceae</taxon>
        <taxon>Jeongeupia</taxon>
    </lineage>
</organism>
<dbReference type="InterPro" id="IPR009061">
    <property type="entry name" value="DNA-bd_dom_put_sf"/>
</dbReference>
<reference evidence="2" key="1">
    <citation type="journal article" date="2019" name="Int. J. Syst. Evol. Microbiol.">
        <title>The Global Catalogue of Microorganisms (GCM) 10K type strain sequencing project: providing services to taxonomists for standard genome sequencing and annotation.</title>
        <authorList>
            <consortium name="The Broad Institute Genomics Platform"/>
            <consortium name="The Broad Institute Genome Sequencing Center for Infectious Disease"/>
            <person name="Wu L."/>
            <person name="Ma J."/>
        </authorList>
    </citation>
    <scope>NUCLEOTIDE SEQUENCE [LARGE SCALE GENOMIC DNA]</scope>
    <source>
        <strain evidence="2">KCTC 23701</strain>
    </source>
</reference>
<dbReference type="RefSeq" id="WP_189460855.1">
    <property type="nucleotide sequence ID" value="NZ_BMYO01000005.1"/>
</dbReference>
<name>A0ABQ3H0I4_9NEIS</name>
<comment type="caution">
    <text evidence="1">The sequence shown here is derived from an EMBL/GenBank/DDBJ whole genome shotgun (WGS) entry which is preliminary data.</text>
</comment>
<keyword evidence="2" id="KW-1185">Reference proteome</keyword>
<sequence>MQNSATTDPLLDPTATSARIGVAEATLATWRCRGNGPAYLKRFGKVYYRLSDVEAFLAARTTQYGGKQ</sequence>
<gene>
    <name evidence="1" type="ORF">GCM10007350_19100</name>
</gene>
<evidence type="ECO:0000313" key="2">
    <source>
        <dbReference type="Proteomes" id="UP000604737"/>
    </source>
</evidence>
<evidence type="ECO:0008006" key="3">
    <source>
        <dbReference type="Google" id="ProtNLM"/>
    </source>
</evidence>
<accession>A0ABQ3H0I4</accession>
<dbReference type="SUPFAM" id="SSF46955">
    <property type="entry name" value="Putative DNA-binding domain"/>
    <property type="match status" value="1"/>
</dbReference>
<dbReference type="EMBL" id="BMYO01000005">
    <property type="protein sequence ID" value="GHD62821.1"/>
    <property type="molecule type" value="Genomic_DNA"/>
</dbReference>
<protein>
    <recommendedName>
        <fullName evidence="3">DNA-binding protein</fullName>
    </recommendedName>
</protein>
<proteinExistence type="predicted"/>
<dbReference type="Proteomes" id="UP000604737">
    <property type="component" value="Unassembled WGS sequence"/>
</dbReference>